<protein>
    <submittedName>
        <fullName evidence="1">Uncharacterized protein</fullName>
    </submittedName>
</protein>
<dbReference type="KEGG" id="dmm:dnm_061590"/>
<dbReference type="Proteomes" id="UP000663722">
    <property type="component" value="Chromosome"/>
</dbReference>
<organism evidence="1 2">
    <name type="scientific">Desulfonema magnum</name>
    <dbReference type="NCBI Taxonomy" id="45655"/>
    <lineage>
        <taxon>Bacteria</taxon>
        <taxon>Pseudomonadati</taxon>
        <taxon>Thermodesulfobacteriota</taxon>
        <taxon>Desulfobacteria</taxon>
        <taxon>Desulfobacterales</taxon>
        <taxon>Desulfococcaceae</taxon>
        <taxon>Desulfonema</taxon>
    </lineage>
</organism>
<evidence type="ECO:0000313" key="2">
    <source>
        <dbReference type="Proteomes" id="UP000663722"/>
    </source>
</evidence>
<dbReference type="AlphaFoldDB" id="A0A975BR62"/>
<dbReference type="EMBL" id="CP061800">
    <property type="protein sequence ID" value="QTA90098.1"/>
    <property type="molecule type" value="Genomic_DNA"/>
</dbReference>
<gene>
    <name evidence="1" type="ORF">dnm_061590</name>
</gene>
<proteinExistence type="predicted"/>
<accession>A0A975BR62</accession>
<keyword evidence="2" id="KW-1185">Reference proteome</keyword>
<reference evidence="1" key="1">
    <citation type="journal article" date="2021" name="Microb. Physiol.">
        <title>Proteogenomic Insights into the Physiology of Marine, Sulfate-Reducing, Filamentous Desulfonema limicola and Desulfonema magnum.</title>
        <authorList>
            <person name="Schnaars V."/>
            <person name="Wohlbrand L."/>
            <person name="Scheve S."/>
            <person name="Hinrichs C."/>
            <person name="Reinhardt R."/>
            <person name="Rabus R."/>
        </authorList>
    </citation>
    <scope>NUCLEOTIDE SEQUENCE</scope>
    <source>
        <strain evidence="1">4be13</strain>
    </source>
</reference>
<name>A0A975BR62_9BACT</name>
<evidence type="ECO:0000313" key="1">
    <source>
        <dbReference type="EMBL" id="QTA90098.1"/>
    </source>
</evidence>
<sequence length="86" mass="10267">MLRLKTYDKHWKLILQENSKKFKIGKMTFYKYKFDFEVGTLVKSPCRKCDKRKDFPACTEDCKMLDKIQSVLAETRSCSKDTWPSM</sequence>